<proteinExistence type="inferred from homology"/>
<dbReference type="PROSITE" id="PS01031">
    <property type="entry name" value="SHSP"/>
    <property type="match status" value="1"/>
</dbReference>
<feature type="domain" description="SHSP" evidence="5">
    <location>
        <begin position="35"/>
        <end position="148"/>
    </location>
</feature>
<evidence type="ECO:0000256" key="1">
    <source>
        <dbReference type="ARBA" id="ARBA00023016"/>
    </source>
</evidence>
<organism evidence="6 7">
    <name type="scientific">Candidatus Ishikawaella capsulata Mpkobe</name>
    <dbReference type="NCBI Taxonomy" id="476281"/>
    <lineage>
        <taxon>Bacteria</taxon>
        <taxon>Pseudomonadati</taxon>
        <taxon>Pseudomonadota</taxon>
        <taxon>Gammaproteobacteria</taxon>
        <taxon>Enterobacterales</taxon>
        <taxon>Enterobacteriaceae</taxon>
        <taxon>Candidatus Ishikawella</taxon>
    </lineage>
</organism>
<dbReference type="RefSeq" id="WP_041069295.1">
    <property type="nucleotide sequence ID" value="NZ_AP010872.1"/>
</dbReference>
<dbReference type="OrthoDB" id="6462033at2"/>
<name>C5WD01_9ENTR</name>
<dbReference type="Proteomes" id="UP000061704">
    <property type="component" value="Chromosome"/>
</dbReference>
<dbReference type="InterPro" id="IPR002068">
    <property type="entry name" value="A-crystallin/Hsp20_dom"/>
</dbReference>
<dbReference type="PANTHER" id="PTHR47062:SF1">
    <property type="entry name" value="SMALL HEAT SHOCK PROTEIN IBPA"/>
    <property type="match status" value="1"/>
</dbReference>
<dbReference type="InterPro" id="IPR037913">
    <property type="entry name" value="ACD_IbpA/B"/>
</dbReference>
<evidence type="ECO:0000256" key="3">
    <source>
        <dbReference type="PROSITE-ProRule" id="PRU00285"/>
    </source>
</evidence>
<keyword evidence="1 6" id="KW-0346">Stress response</keyword>
<dbReference type="AlphaFoldDB" id="C5WD01"/>
<accession>C5WD01</accession>
<keyword evidence="7" id="KW-1185">Reference proteome</keyword>
<sequence>MAFRSLSLYPVFNNDALFSDRFNRIDRLFSQLTGDQPVTGTPEYDIRRIDEQNYTLTISVPGWKEKELGIETVGGQLNINGKKEHQNQSKEDGWLYRGINRGDFDLKFSLPENMKVTGAKLEEGLLHVLLCQEIPEHAKPKRINIGDGKNSSVIEHRK</sequence>
<dbReference type="SUPFAM" id="SSF49764">
    <property type="entry name" value="HSP20-like chaperones"/>
    <property type="match status" value="1"/>
</dbReference>
<dbReference type="EMBL" id="AP010872">
    <property type="protein sequence ID" value="BAH83207.1"/>
    <property type="molecule type" value="Genomic_DNA"/>
</dbReference>
<evidence type="ECO:0000313" key="6">
    <source>
        <dbReference type="EMBL" id="BAH83207.1"/>
    </source>
</evidence>
<evidence type="ECO:0000256" key="4">
    <source>
        <dbReference type="RuleBase" id="RU003616"/>
    </source>
</evidence>
<dbReference type="CDD" id="cd06470">
    <property type="entry name" value="ACD_IbpA-B_like"/>
    <property type="match status" value="1"/>
</dbReference>
<keyword evidence="2" id="KW-0143">Chaperone</keyword>
<dbReference type="HOGENOM" id="CLU_046737_4_2_6"/>
<reference evidence="6 7" key="1">
    <citation type="journal article" date="2011" name="Genome Biol. Evol.">
        <title>Reductive evolution of bacterial genome in insect gut environment.</title>
        <authorList>
            <person name="Nikoh N."/>
            <person name="Hosokawa T."/>
            <person name="Ohshima K."/>
            <person name="Hattori M."/>
            <person name="Fukatsu T."/>
        </authorList>
    </citation>
    <scope>NUCLEOTIDE SEQUENCE [LARGE SCALE GENOMIC DNA]</scope>
    <source>
        <strain evidence="6 7">Mpkobe</strain>
    </source>
</reference>
<evidence type="ECO:0000259" key="5">
    <source>
        <dbReference type="PROSITE" id="PS01031"/>
    </source>
</evidence>
<dbReference type="InterPro" id="IPR008978">
    <property type="entry name" value="HSP20-like_chaperone"/>
</dbReference>
<dbReference type="Pfam" id="PF00011">
    <property type="entry name" value="HSP20"/>
    <property type="match status" value="1"/>
</dbReference>
<dbReference type="KEGG" id="icp:ICMP_354"/>
<comment type="similarity">
    <text evidence="3 4">Belongs to the small heat shock protein (HSP20) family.</text>
</comment>
<evidence type="ECO:0000313" key="7">
    <source>
        <dbReference type="Proteomes" id="UP000061704"/>
    </source>
</evidence>
<protein>
    <submittedName>
        <fullName evidence="6">Heat shock chaperone</fullName>
    </submittedName>
</protein>
<gene>
    <name evidence="6" type="primary">ibpA</name>
    <name evidence="6" type="ORF">ICMP_354</name>
</gene>
<dbReference type="STRING" id="476281.ICMP_354"/>
<dbReference type="PANTHER" id="PTHR47062">
    <property type="match status" value="1"/>
</dbReference>
<evidence type="ECO:0000256" key="2">
    <source>
        <dbReference type="ARBA" id="ARBA00023186"/>
    </source>
</evidence>
<dbReference type="Gene3D" id="2.60.40.790">
    <property type="match status" value="1"/>
</dbReference>